<protein>
    <recommendedName>
        <fullName evidence="6">MER3 helicase-like winged helix domain-containing protein</fullName>
    </recommendedName>
</protein>
<dbReference type="EMBL" id="CAJOBP010004072">
    <property type="protein sequence ID" value="CAF4428780.1"/>
    <property type="molecule type" value="Genomic_DNA"/>
</dbReference>
<sequence length="429" mass="49145">MRNDADLAWILQALSETDRTANNRERRVSSRKSRRKDRDKGAMKTKNGIAESTTNPQYIVNLEDRMFTQGSNFTANKICRLADDWFISKLESDENIFLCAPTSNDKTNVALHCILSEFGKYVKPNDTINKDTISAFIKEGSTLQEILQIEVEQTKNLVLKDLFPYSFAIHHASMNPADRTLIEDLFPERHNQVLASTSTVTLACNVLGRAGCPQHDTCGQGILITSHSQLQYYLSLMINNQMISKLVDNLNAEIVLGTVQNICEAAKWLNYTYLYIRMIKEPQLYGVSNESLLVDKYLFQGCLDLIHSAAIQSDTSHLIHYDRKTGSFQITEHGRIASHYYCTHETIVIYNQLFKIPKEIIRKIEKKNISWGTFYDLDAREIDVNNKMVEEQEVPNIELYLESNRLSLKLSIRRNANGQYITPVEENDQ</sequence>
<dbReference type="GO" id="GO:0005634">
    <property type="term" value="C:nucleus"/>
    <property type="evidence" value="ECO:0007669"/>
    <property type="project" value="TreeGrafter"/>
</dbReference>
<dbReference type="FunFam" id="1.10.10.10:FF:000024">
    <property type="entry name" value="U5 small nuclear ribonucleoprotein helicase"/>
    <property type="match status" value="1"/>
</dbReference>
<feature type="domain" description="MER3 helicase-like winged helix" evidence="6">
    <location>
        <begin position="240"/>
        <end position="312"/>
    </location>
</feature>
<evidence type="ECO:0000259" key="6">
    <source>
        <dbReference type="Pfam" id="PF23445"/>
    </source>
</evidence>
<dbReference type="PANTHER" id="PTHR47961">
    <property type="entry name" value="DNA POLYMERASE THETA, PUTATIVE (AFU_ORTHOLOGUE AFUA_1G05260)-RELATED"/>
    <property type="match status" value="1"/>
</dbReference>
<dbReference type="AlphaFoldDB" id="A0A820R194"/>
<dbReference type="SUPFAM" id="SSF52540">
    <property type="entry name" value="P-loop containing nucleoside triphosphate hydrolases"/>
    <property type="match status" value="1"/>
</dbReference>
<dbReference type="Gene3D" id="1.10.150.20">
    <property type="entry name" value="5' to 3' exonuclease, C-terminal subdomain"/>
    <property type="match status" value="1"/>
</dbReference>
<evidence type="ECO:0000313" key="9">
    <source>
        <dbReference type="Proteomes" id="UP000663873"/>
    </source>
</evidence>
<name>A0A820R194_9BILA</name>
<reference evidence="8" key="1">
    <citation type="submission" date="2021-02" db="EMBL/GenBank/DDBJ databases">
        <authorList>
            <person name="Nowell W R."/>
        </authorList>
    </citation>
    <scope>NUCLEOTIDE SEQUENCE</scope>
</reference>
<comment type="caution">
    <text evidence="8">The sequence shown here is derived from an EMBL/GenBank/DDBJ whole genome shotgun (WGS) entry which is preliminary data.</text>
</comment>
<dbReference type="Pfam" id="PF23445">
    <property type="entry name" value="WHD_SNRNP200"/>
    <property type="match status" value="1"/>
</dbReference>
<feature type="region of interest" description="Disordered" evidence="5">
    <location>
        <begin position="20"/>
        <end position="48"/>
    </location>
</feature>
<dbReference type="Proteomes" id="UP000663851">
    <property type="component" value="Unassembled WGS sequence"/>
</dbReference>
<dbReference type="InterPro" id="IPR057842">
    <property type="entry name" value="WH_MER3"/>
</dbReference>
<gene>
    <name evidence="7" type="ORF">HFQ381_LOCUS20671</name>
    <name evidence="8" type="ORF">UJA718_LOCUS21165</name>
</gene>
<keyword evidence="3" id="KW-0347">Helicase</keyword>
<dbReference type="InterPro" id="IPR027417">
    <property type="entry name" value="P-loop_NTPase"/>
</dbReference>
<keyword evidence="4" id="KW-0067">ATP-binding</keyword>
<evidence type="ECO:0000256" key="1">
    <source>
        <dbReference type="ARBA" id="ARBA00022741"/>
    </source>
</evidence>
<keyword evidence="1" id="KW-0547">Nucleotide-binding</keyword>
<dbReference type="Gene3D" id="1.10.10.10">
    <property type="entry name" value="Winged helix-like DNA-binding domain superfamily/Winged helix DNA-binding domain"/>
    <property type="match status" value="1"/>
</dbReference>
<dbReference type="EMBL" id="CAJOBO010001786">
    <property type="protein sequence ID" value="CAF4409116.1"/>
    <property type="molecule type" value="Genomic_DNA"/>
</dbReference>
<evidence type="ECO:0000256" key="5">
    <source>
        <dbReference type="SAM" id="MobiDB-lite"/>
    </source>
</evidence>
<dbReference type="GO" id="GO:0016787">
    <property type="term" value="F:hydrolase activity"/>
    <property type="evidence" value="ECO:0007669"/>
    <property type="project" value="UniProtKB-KW"/>
</dbReference>
<dbReference type="GO" id="GO:0003678">
    <property type="term" value="F:DNA helicase activity"/>
    <property type="evidence" value="ECO:0007669"/>
    <property type="project" value="TreeGrafter"/>
</dbReference>
<organism evidence="8 9">
    <name type="scientific">Rotaria socialis</name>
    <dbReference type="NCBI Taxonomy" id="392032"/>
    <lineage>
        <taxon>Eukaryota</taxon>
        <taxon>Metazoa</taxon>
        <taxon>Spiralia</taxon>
        <taxon>Gnathifera</taxon>
        <taxon>Rotifera</taxon>
        <taxon>Eurotatoria</taxon>
        <taxon>Bdelloidea</taxon>
        <taxon>Philodinida</taxon>
        <taxon>Philodinidae</taxon>
        <taxon>Rotaria</taxon>
    </lineage>
</organism>
<dbReference type="Gene3D" id="3.40.50.300">
    <property type="entry name" value="P-loop containing nucleotide triphosphate hydrolases"/>
    <property type="match status" value="1"/>
</dbReference>
<dbReference type="PANTHER" id="PTHR47961:SF4">
    <property type="entry name" value="ACTIVATING SIGNAL COINTEGRATOR 1 COMPLEX SUBUNIT 3"/>
    <property type="match status" value="1"/>
</dbReference>
<dbReference type="Proteomes" id="UP000663873">
    <property type="component" value="Unassembled WGS sequence"/>
</dbReference>
<keyword evidence="2" id="KW-0378">Hydrolase</keyword>
<dbReference type="GO" id="GO:0000712">
    <property type="term" value="P:resolution of meiotic recombination intermediates"/>
    <property type="evidence" value="ECO:0007669"/>
    <property type="project" value="TreeGrafter"/>
</dbReference>
<evidence type="ECO:0000256" key="2">
    <source>
        <dbReference type="ARBA" id="ARBA00022801"/>
    </source>
</evidence>
<dbReference type="InterPro" id="IPR036388">
    <property type="entry name" value="WH-like_DNA-bd_sf"/>
</dbReference>
<dbReference type="InterPro" id="IPR050474">
    <property type="entry name" value="Hel308_SKI2-like"/>
</dbReference>
<evidence type="ECO:0000313" key="8">
    <source>
        <dbReference type="EMBL" id="CAF4428780.1"/>
    </source>
</evidence>
<evidence type="ECO:0000313" key="7">
    <source>
        <dbReference type="EMBL" id="CAF4409116.1"/>
    </source>
</evidence>
<accession>A0A820R194</accession>
<keyword evidence="9" id="KW-1185">Reference proteome</keyword>
<evidence type="ECO:0000256" key="3">
    <source>
        <dbReference type="ARBA" id="ARBA00022806"/>
    </source>
</evidence>
<proteinExistence type="predicted"/>
<evidence type="ECO:0000256" key="4">
    <source>
        <dbReference type="ARBA" id="ARBA00022840"/>
    </source>
</evidence>
<dbReference type="GO" id="GO:0005524">
    <property type="term" value="F:ATP binding"/>
    <property type="evidence" value="ECO:0007669"/>
    <property type="project" value="UniProtKB-KW"/>
</dbReference>